<feature type="region of interest" description="Disordered" evidence="1">
    <location>
        <begin position="91"/>
        <end position="144"/>
    </location>
</feature>
<keyword evidence="3" id="KW-1185">Reference proteome</keyword>
<sequence>MVLPTGDQLDAGPGSVLYQLQASSQAYFLVRQSSPCPDKGGVRLSGLASDRQPESRGIGWVVCEAVCRPSSGREHPRCECSQKTKENAEVQCTTGAQLTGRRAPEIEPERGMLPRPPKPPAPNSGAASRKRQEGGLSRSPAIHRGALAETQTTCESLALRAARCLNAARYPRLGPRQSTPSGMREVPFDQAGAGGGRAVQCMAWAWCLFGKATDRCETALSRRAVGISDEAGQGQPRAGLSGSYRSVAFIDGCADVCGGGQTLSATAQSSRSAISVSEHWTWEQEAKKVIAPGERKTDRREILRVGSVRLMECASLRQSGICCRMRASGMRRANVQSKTRQKQPFVSSRQARSPGRPIRKPPAPPTRRNGVIWRAVAGSSS</sequence>
<feature type="compositionally biased region" description="Polar residues" evidence="1">
    <location>
        <begin position="334"/>
        <end position="351"/>
    </location>
</feature>
<feature type="compositionally biased region" description="Basic and acidic residues" evidence="1">
    <location>
        <begin position="102"/>
        <end position="112"/>
    </location>
</feature>
<dbReference type="Proteomes" id="UP000813385">
    <property type="component" value="Unassembled WGS sequence"/>
</dbReference>
<name>A0A8K0TF08_9PEZI</name>
<gene>
    <name evidence="2" type="ORF">B0T11DRAFT_298627</name>
</gene>
<feature type="region of interest" description="Disordered" evidence="1">
    <location>
        <begin position="332"/>
        <end position="381"/>
    </location>
</feature>
<evidence type="ECO:0000256" key="1">
    <source>
        <dbReference type="SAM" id="MobiDB-lite"/>
    </source>
</evidence>
<comment type="caution">
    <text evidence="2">The sequence shown here is derived from an EMBL/GenBank/DDBJ whole genome shotgun (WGS) entry which is preliminary data.</text>
</comment>
<dbReference type="EMBL" id="JAGPXD010000003">
    <property type="protein sequence ID" value="KAH7363349.1"/>
    <property type="molecule type" value="Genomic_DNA"/>
</dbReference>
<proteinExistence type="predicted"/>
<dbReference type="AlphaFoldDB" id="A0A8K0TF08"/>
<accession>A0A8K0TF08</accession>
<organism evidence="2 3">
    <name type="scientific">Plectosphaerella cucumerina</name>
    <dbReference type="NCBI Taxonomy" id="40658"/>
    <lineage>
        <taxon>Eukaryota</taxon>
        <taxon>Fungi</taxon>
        <taxon>Dikarya</taxon>
        <taxon>Ascomycota</taxon>
        <taxon>Pezizomycotina</taxon>
        <taxon>Sordariomycetes</taxon>
        <taxon>Hypocreomycetidae</taxon>
        <taxon>Glomerellales</taxon>
        <taxon>Plectosphaerellaceae</taxon>
        <taxon>Plectosphaerella</taxon>
    </lineage>
</organism>
<evidence type="ECO:0000313" key="2">
    <source>
        <dbReference type="EMBL" id="KAH7363349.1"/>
    </source>
</evidence>
<evidence type="ECO:0000313" key="3">
    <source>
        <dbReference type="Proteomes" id="UP000813385"/>
    </source>
</evidence>
<protein>
    <submittedName>
        <fullName evidence="2">Uncharacterized protein</fullName>
    </submittedName>
</protein>
<reference evidence="2" key="1">
    <citation type="journal article" date="2021" name="Nat. Commun.">
        <title>Genetic determinants of endophytism in the Arabidopsis root mycobiome.</title>
        <authorList>
            <person name="Mesny F."/>
            <person name="Miyauchi S."/>
            <person name="Thiergart T."/>
            <person name="Pickel B."/>
            <person name="Atanasova L."/>
            <person name="Karlsson M."/>
            <person name="Huettel B."/>
            <person name="Barry K.W."/>
            <person name="Haridas S."/>
            <person name="Chen C."/>
            <person name="Bauer D."/>
            <person name="Andreopoulos W."/>
            <person name="Pangilinan J."/>
            <person name="LaButti K."/>
            <person name="Riley R."/>
            <person name="Lipzen A."/>
            <person name="Clum A."/>
            <person name="Drula E."/>
            <person name="Henrissat B."/>
            <person name="Kohler A."/>
            <person name="Grigoriev I.V."/>
            <person name="Martin F.M."/>
            <person name="Hacquard S."/>
        </authorList>
    </citation>
    <scope>NUCLEOTIDE SEQUENCE</scope>
    <source>
        <strain evidence="2">MPI-CAGE-AT-0016</strain>
    </source>
</reference>